<feature type="domain" description="S1 motif" evidence="5">
    <location>
        <begin position="111"/>
        <end position="177"/>
    </location>
</feature>
<proteinExistence type="inferred from homology"/>
<organism evidence="6">
    <name type="scientific">Mesotoga infera</name>
    <dbReference type="NCBI Taxonomy" id="1236046"/>
    <lineage>
        <taxon>Bacteria</taxon>
        <taxon>Thermotogati</taxon>
        <taxon>Thermotogota</taxon>
        <taxon>Thermotogae</taxon>
        <taxon>Kosmotogales</taxon>
        <taxon>Kosmotogaceae</taxon>
        <taxon>Mesotoga</taxon>
    </lineage>
</organism>
<dbReference type="InterPro" id="IPR012340">
    <property type="entry name" value="NA-bd_OB-fold"/>
</dbReference>
<evidence type="ECO:0000256" key="4">
    <source>
        <dbReference type="ARBA" id="ARBA00025604"/>
    </source>
</evidence>
<dbReference type="GO" id="GO:0022627">
    <property type="term" value="C:cytosolic small ribosomal subunit"/>
    <property type="evidence" value="ECO:0007669"/>
    <property type="project" value="TreeGrafter"/>
</dbReference>
<dbReference type="InterPro" id="IPR003029">
    <property type="entry name" value="S1_domain"/>
</dbReference>
<dbReference type="PANTHER" id="PTHR10724:SF7">
    <property type="entry name" value="SMALL RIBOSOMAL SUBUNIT PROTEIN BS1C"/>
    <property type="match status" value="1"/>
</dbReference>
<gene>
    <name evidence="6" type="ORF">ENN47_02895</name>
</gene>
<sequence length="573" mass="64036">MEEKMNRQDENLSMEEIFEQMDVSSVRKGSRKDAEVFSVQPDGLMVIMDGKLDGFVPSDQLVNDIEEYNVGDKIEVMVIKTNEEEGRSTVSEKRVHARQAVSKVEKAYREGKAIDGKIVSETNAGYNVRLVKSVPAFLPGSESGIRKGDPAPEGTLKFKVIRFKRQRNGINVVVSLRAFQEEAIKAYFQTIEVGQELEGTVESIKNFGAFVKLNDNVTALIPASEMSWDASVRIGDLLKPGETVKTKVIGIDEKEKKISLSLKQMSEDPWSTLSERYEVDSTVVGTVKNITPFGFFVSLEPGVEGLVHISEVFWGNIKKDLKSVVEVGDEVKVNIKEINEEKRTLSLSYREAMGDPWESIGDKYKEGDILKARTAKVLPTGVILELEEYVSGFVPVSEVSWNFVDRIEDVVKEGDEIDIKILSIDRVNRRMRLSIKQATSDPWEKVSEELSVGDHVTGTVTRLTKSGAIIMIDSYGVEAFLPVSQVSLERTENIEDLVEVGRHDQFKVIRLVYDPDNDTRNMVVSIRQLIKDKEAAETEKVLKDLNGNGSGTVNSNSLGEMIKNQLEEEGESL</sequence>
<protein>
    <submittedName>
        <fullName evidence="6">S1 RNA-binding domain-containing protein</fullName>
    </submittedName>
</protein>
<dbReference type="Gene3D" id="2.40.50.140">
    <property type="entry name" value="Nucleic acid-binding proteins"/>
    <property type="match status" value="5"/>
</dbReference>
<comment type="function">
    <text evidence="4">Binds mRNA; thus facilitating recognition of the initiation point. It is needed to translate mRNA with a short Shine-Dalgarno (SD) purine-rich sequence.</text>
</comment>
<evidence type="ECO:0000256" key="1">
    <source>
        <dbReference type="ARBA" id="ARBA00006767"/>
    </source>
</evidence>
<keyword evidence="2" id="KW-0689">Ribosomal protein</keyword>
<evidence type="ECO:0000256" key="3">
    <source>
        <dbReference type="ARBA" id="ARBA00023274"/>
    </source>
</evidence>
<dbReference type="GO" id="GO:0003729">
    <property type="term" value="F:mRNA binding"/>
    <property type="evidence" value="ECO:0007669"/>
    <property type="project" value="TreeGrafter"/>
</dbReference>
<comment type="caution">
    <text evidence="6">The sequence shown here is derived from an EMBL/GenBank/DDBJ whole genome shotgun (WGS) entry which is preliminary data.</text>
</comment>
<dbReference type="CDD" id="cd00164">
    <property type="entry name" value="S1_like"/>
    <property type="match status" value="1"/>
</dbReference>
<feature type="domain" description="S1 motif" evidence="5">
    <location>
        <begin position="367"/>
        <end position="436"/>
    </location>
</feature>
<dbReference type="Pfam" id="PF00575">
    <property type="entry name" value="S1"/>
    <property type="match status" value="5"/>
</dbReference>
<dbReference type="PANTHER" id="PTHR10724">
    <property type="entry name" value="30S RIBOSOMAL PROTEIN S1"/>
    <property type="match status" value="1"/>
</dbReference>
<dbReference type="AlphaFoldDB" id="A0A7C1CSU7"/>
<dbReference type="GO" id="GO:0006412">
    <property type="term" value="P:translation"/>
    <property type="evidence" value="ECO:0007669"/>
    <property type="project" value="TreeGrafter"/>
</dbReference>
<feature type="domain" description="S1 motif" evidence="5">
    <location>
        <begin position="453"/>
        <end position="527"/>
    </location>
</feature>
<dbReference type="SUPFAM" id="SSF50249">
    <property type="entry name" value="Nucleic acid-binding proteins"/>
    <property type="match status" value="6"/>
</dbReference>
<evidence type="ECO:0000256" key="2">
    <source>
        <dbReference type="ARBA" id="ARBA00022980"/>
    </source>
</evidence>
<dbReference type="Proteomes" id="UP000886198">
    <property type="component" value="Unassembled WGS sequence"/>
</dbReference>
<dbReference type="PROSITE" id="PS50126">
    <property type="entry name" value="S1"/>
    <property type="match status" value="6"/>
</dbReference>
<accession>A0A7C1CSU7</accession>
<name>A0A7C1CSU7_9BACT</name>
<dbReference type="InterPro" id="IPR035104">
    <property type="entry name" value="Ribosomal_protein_S1-like"/>
</dbReference>
<dbReference type="EMBL" id="DSBT01000083">
    <property type="protein sequence ID" value="HDP77132.1"/>
    <property type="molecule type" value="Genomic_DNA"/>
</dbReference>
<dbReference type="GO" id="GO:0003735">
    <property type="term" value="F:structural constituent of ribosome"/>
    <property type="evidence" value="ECO:0007669"/>
    <property type="project" value="TreeGrafter"/>
</dbReference>
<evidence type="ECO:0000259" key="5">
    <source>
        <dbReference type="PROSITE" id="PS50126"/>
    </source>
</evidence>
<reference evidence="6" key="1">
    <citation type="journal article" date="2020" name="mSystems">
        <title>Genome- and Community-Level Interaction Insights into Carbon Utilization and Element Cycling Functions of Hydrothermarchaeota in Hydrothermal Sediment.</title>
        <authorList>
            <person name="Zhou Z."/>
            <person name="Liu Y."/>
            <person name="Xu W."/>
            <person name="Pan J."/>
            <person name="Luo Z.H."/>
            <person name="Li M."/>
        </authorList>
    </citation>
    <scope>NUCLEOTIDE SEQUENCE [LARGE SCALE GENOMIC DNA]</scope>
    <source>
        <strain evidence="6">SpSt-1179</strain>
    </source>
</reference>
<dbReference type="PRINTS" id="PR00681">
    <property type="entry name" value="RIBOSOMALS1"/>
</dbReference>
<feature type="domain" description="S1 motif" evidence="5">
    <location>
        <begin position="280"/>
        <end position="350"/>
    </location>
</feature>
<dbReference type="InterPro" id="IPR050437">
    <property type="entry name" value="Ribos_protein_bS1-like"/>
</dbReference>
<keyword evidence="3" id="KW-0687">Ribonucleoprotein</keyword>
<evidence type="ECO:0000313" key="6">
    <source>
        <dbReference type="EMBL" id="HDP77132.1"/>
    </source>
</evidence>
<feature type="domain" description="S1 motif" evidence="5">
    <location>
        <begin position="29"/>
        <end position="93"/>
    </location>
</feature>
<dbReference type="SMART" id="SM00316">
    <property type="entry name" value="S1"/>
    <property type="match status" value="6"/>
</dbReference>
<comment type="similarity">
    <text evidence="1">Belongs to the bacterial ribosomal protein bS1 family.</text>
</comment>
<dbReference type="FunFam" id="2.40.50.140:FF:000103">
    <property type="entry name" value="protein RRP5 homolog"/>
    <property type="match status" value="1"/>
</dbReference>
<feature type="domain" description="S1 motif" evidence="5">
    <location>
        <begin position="194"/>
        <end position="263"/>
    </location>
</feature>